<protein>
    <submittedName>
        <fullName evidence="1">Uncharacterized protein</fullName>
    </submittedName>
</protein>
<proteinExistence type="predicted"/>
<reference evidence="1 2" key="1">
    <citation type="submission" date="2017-09" db="EMBL/GenBank/DDBJ databases">
        <title>FDA dAtabase for Regulatory Grade micrObial Sequences (FDA-ARGOS): Supporting development and validation of Infectious Disease Dx tests.</title>
        <authorList>
            <person name="Minogue T."/>
            <person name="Wolcott M."/>
            <person name="Wasieloski L."/>
            <person name="Aguilar W."/>
            <person name="Moore D."/>
            <person name="Tallon L."/>
            <person name="Sadzewicz L."/>
            <person name="Ott S."/>
            <person name="Zhao X."/>
            <person name="Nagaraj S."/>
            <person name="Vavikolanu K."/>
            <person name="Aluvathingal J."/>
            <person name="Nadendla S."/>
            <person name="Sichtig H."/>
        </authorList>
    </citation>
    <scope>NUCLEOTIDE SEQUENCE [LARGE SCALE GENOMIC DNA]</scope>
    <source>
        <strain evidence="1 2">FDAARGOS_392</strain>
        <plasmid evidence="2">Plasmid unnamed</plasmid>
    </source>
</reference>
<keyword evidence="1" id="KW-0614">Plasmid</keyword>
<name>A0A291E657_9ENTR</name>
<accession>A0A291E657</accession>
<dbReference type="Proteomes" id="UP000217979">
    <property type="component" value="Plasmid unnamed"/>
</dbReference>
<evidence type="ECO:0000313" key="2">
    <source>
        <dbReference type="Proteomes" id="UP000217979"/>
    </source>
</evidence>
<evidence type="ECO:0000313" key="1">
    <source>
        <dbReference type="EMBL" id="ATF95416.1"/>
    </source>
</evidence>
<sequence length="530" mass="59341">MLSHFVYADEDGNSVAAKMNKQWKSTDMDCRTAGSSHIASALSCSGILLKLLPKIQSETPNTTAEQKMTASAILYLRKDLNTPDNPTGMILPAESALNSHDSSVTAACVRPVAVDNNVVRDAFGCGEKSATPSPVNNDDTDVSTCNQLVPGPEADKWEWNKTCSLSVLIHNEFRLAMVLNKTPSMNKDKKPVQIWYRHWPDTIDKATPLALVYTKGDQQALLARQNDQANLIAAKKKVPVVMYTPGDDSPFSYRGSDNNVTPLKPDTPEIIAERVIARYVDEANTHDCGNDVPAWQCSGLIARATAPDFPFTQGPDTVNRGVASYFYLRRDTQTYDTYINHQGIILKVPEKGKINTSEGRKTLEILQSRMKCIYAQDANTYGLTKSKEYNQCRNTPTTSVDYSDCSEKLNNNPDDDINMWLQAYRNKNYTRNENQCSFSVRHAGQFEAAIYLSAQKLGNSQWNELILTPSGNENDIPEVEAAWYKDGDNDAKVKAQEIAKKYFALRKEKIPVIAWDYKFTMHYYSSDNSW</sequence>
<geneLocation type="plasmid" evidence="1">
    <name>unnamed</name>
</geneLocation>
<dbReference type="EMBL" id="CP023526">
    <property type="protein sequence ID" value="ATF95416.1"/>
    <property type="molecule type" value="Genomic_DNA"/>
</dbReference>
<dbReference type="AlphaFoldDB" id="A0A291E657"/>
<organism evidence="1 2">
    <name type="scientific">Cedecea neteri</name>
    <dbReference type="NCBI Taxonomy" id="158822"/>
    <lineage>
        <taxon>Bacteria</taxon>
        <taxon>Pseudomonadati</taxon>
        <taxon>Pseudomonadota</taxon>
        <taxon>Gammaproteobacteria</taxon>
        <taxon>Enterobacterales</taxon>
        <taxon>Enterobacteriaceae</taxon>
        <taxon>Cedecea</taxon>
    </lineage>
</organism>
<gene>
    <name evidence="1" type="ORF">CO704_25355</name>
</gene>